<dbReference type="InterPro" id="IPR043128">
    <property type="entry name" value="Rev_trsase/Diguanyl_cyclase"/>
</dbReference>
<evidence type="ECO:0000313" key="4">
    <source>
        <dbReference type="EMBL" id="GJT45011.1"/>
    </source>
</evidence>
<dbReference type="SUPFAM" id="SSF56672">
    <property type="entry name" value="DNA/RNA polymerases"/>
    <property type="match status" value="1"/>
</dbReference>
<name>A0ABQ5E0T0_9ASTR</name>
<evidence type="ECO:0000259" key="3">
    <source>
        <dbReference type="Pfam" id="PF17919"/>
    </source>
</evidence>
<dbReference type="Gene3D" id="3.30.70.270">
    <property type="match status" value="1"/>
</dbReference>
<evidence type="ECO:0000256" key="2">
    <source>
        <dbReference type="SAM" id="MobiDB-lite"/>
    </source>
</evidence>
<dbReference type="Proteomes" id="UP001151760">
    <property type="component" value="Unassembled WGS sequence"/>
</dbReference>
<evidence type="ECO:0000313" key="5">
    <source>
        <dbReference type="Proteomes" id="UP001151760"/>
    </source>
</evidence>
<keyword evidence="1" id="KW-0511">Multifunctional enzyme</keyword>
<proteinExistence type="predicted"/>
<dbReference type="InterPro" id="IPR050951">
    <property type="entry name" value="Retrovirus_Pol_polyprotein"/>
</dbReference>
<comment type="caution">
    <text evidence="4">The sequence shown here is derived from an EMBL/GenBank/DDBJ whole genome shotgun (WGS) entry which is preliminary data.</text>
</comment>
<feature type="region of interest" description="Disordered" evidence="2">
    <location>
        <begin position="43"/>
        <end position="71"/>
    </location>
</feature>
<dbReference type="InterPro" id="IPR041577">
    <property type="entry name" value="RT_RNaseH_2"/>
</dbReference>
<feature type="domain" description="Reverse transcriptase/retrotransposon-derived protein RNase H-like" evidence="3">
    <location>
        <begin position="107"/>
        <end position="159"/>
    </location>
</feature>
<evidence type="ECO:0000256" key="1">
    <source>
        <dbReference type="ARBA" id="ARBA00023268"/>
    </source>
</evidence>
<reference evidence="4" key="2">
    <citation type="submission" date="2022-01" db="EMBL/GenBank/DDBJ databases">
        <authorList>
            <person name="Yamashiro T."/>
            <person name="Shiraishi A."/>
            <person name="Satake H."/>
            <person name="Nakayama K."/>
        </authorList>
    </citation>
    <scope>NUCLEOTIDE SEQUENCE</scope>
</reference>
<organism evidence="4 5">
    <name type="scientific">Tanacetum coccineum</name>
    <dbReference type="NCBI Taxonomy" id="301880"/>
    <lineage>
        <taxon>Eukaryota</taxon>
        <taxon>Viridiplantae</taxon>
        <taxon>Streptophyta</taxon>
        <taxon>Embryophyta</taxon>
        <taxon>Tracheophyta</taxon>
        <taxon>Spermatophyta</taxon>
        <taxon>Magnoliopsida</taxon>
        <taxon>eudicotyledons</taxon>
        <taxon>Gunneridae</taxon>
        <taxon>Pentapetalae</taxon>
        <taxon>asterids</taxon>
        <taxon>campanulids</taxon>
        <taxon>Asterales</taxon>
        <taxon>Asteraceae</taxon>
        <taxon>Asteroideae</taxon>
        <taxon>Anthemideae</taxon>
        <taxon>Anthemidinae</taxon>
        <taxon>Tanacetum</taxon>
    </lineage>
</organism>
<dbReference type="InterPro" id="IPR036397">
    <property type="entry name" value="RNaseH_sf"/>
</dbReference>
<keyword evidence="5" id="KW-1185">Reference proteome</keyword>
<dbReference type="PANTHER" id="PTHR37984">
    <property type="entry name" value="PROTEIN CBG26694"/>
    <property type="match status" value="1"/>
</dbReference>
<gene>
    <name evidence="4" type="ORF">Tco_0953726</name>
</gene>
<dbReference type="Pfam" id="PF17919">
    <property type="entry name" value="RT_RNaseH_2"/>
    <property type="match status" value="1"/>
</dbReference>
<keyword evidence="4" id="KW-0695">RNA-directed DNA polymerase</keyword>
<sequence>MVQRIENKAKTACGTHSADVALPRGLTWDLHADVAAGVDLPRGTVDPTLTGGQPSLTSGSGTRKGSVRGQKGSVPGLARYYRRFIKDFSKISSSLTKLTKKNTPFIWGKEQEKAFVTLRKKLCDAPILVLPEGTEDMVVYSDVSYSGLGCVLMQRGKGNWDDHLPLVEFAYNNSYHASIKMTPYEMLYHRKCQTPICWEEVGGKDLANTDVVLATTEKIETTRERLKAAQDRWKSYADNRRRSIKFNVGDFVMLKVSS</sequence>
<keyword evidence="4" id="KW-0808">Transferase</keyword>
<protein>
    <submittedName>
        <fullName evidence="4">Reverse transcriptase domain-containing protein</fullName>
    </submittedName>
</protein>
<accession>A0ABQ5E0T0</accession>
<dbReference type="GO" id="GO:0003964">
    <property type="term" value="F:RNA-directed DNA polymerase activity"/>
    <property type="evidence" value="ECO:0007669"/>
    <property type="project" value="UniProtKB-KW"/>
</dbReference>
<keyword evidence="4" id="KW-0548">Nucleotidyltransferase</keyword>
<dbReference type="Gene3D" id="3.30.420.10">
    <property type="entry name" value="Ribonuclease H-like superfamily/Ribonuclease H"/>
    <property type="match status" value="1"/>
</dbReference>
<feature type="compositionally biased region" description="Polar residues" evidence="2">
    <location>
        <begin position="50"/>
        <end position="63"/>
    </location>
</feature>
<reference evidence="4" key="1">
    <citation type="journal article" date="2022" name="Int. J. Mol. Sci.">
        <title>Draft Genome of Tanacetum Coccineum: Genomic Comparison of Closely Related Tanacetum-Family Plants.</title>
        <authorList>
            <person name="Yamashiro T."/>
            <person name="Shiraishi A."/>
            <person name="Nakayama K."/>
            <person name="Satake H."/>
        </authorList>
    </citation>
    <scope>NUCLEOTIDE SEQUENCE</scope>
</reference>
<dbReference type="EMBL" id="BQNB010015863">
    <property type="protein sequence ID" value="GJT45011.1"/>
    <property type="molecule type" value="Genomic_DNA"/>
</dbReference>
<dbReference type="InterPro" id="IPR043502">
    <property type="entry name" value="DNA/RNA_pol_sf"/>
</dbReference>
<dbReference type="PANTHER" id="PTHR37984:SF5">
    <property type="entry name" value="PROTEIN NYNRIN-LIKE"/>
    <property type="match status" value="1"/>
</dbReference>